<feature type="compositionally biased region" description="Basic and acidic residues" evidence="4">
    <location>
        <begin position="22"/>
        <end position="35"/>
    </location>
</feature>
<dbReference type="EMBL" id="KQ964245">
    <property type="protein sequence ID" value="KXJ96913.1"/>
    <property type="molecule type" value="Genomic_DNA"/>
</dbReference>
<dbReference type="InParanoid" id="A0A136JID5"/>
<evidence type="ECO:0000256" key="1">
    <source>
        <dbReference type="ARBA" id="ARBA00010618"/>
    </source>
</evidence>
<feature type="region of interest" description="Disordered" evidence="4">
    <location>
        <begin position="312"/>
        <end position="334"/>
    </location>
</feature>
<dbReference type="Gene3D" id="2.30.30.30">
    <property type="match status" value="1"/>
</dbReference>
<protein>
    <submittedName>
        <fullName evidence="5">KOW domain-containing protein</fullName>
    </submittedName>
</protein>
<dbReference type="FunCoup" id="A0A136JID5">
    <property type="interactions" value="142"/>
</dbReference>
<accession>A0A136JID5</accession>
<dbReference type="Pfam" id="PF22682">
    <property type="entry name" value="Ribosomal_uL24m-like"/>
    <property type="match status" value="1"/>
</dbReference>
<gene>
    <name evidence="5" type="ORF">Micbo1qcDRAFT_4046</name>
</gene>
<dbReference type="OrthoDB" id="359154at2759"/>
<evidence type="ECO:0000256" key="4">
    <source>
        <dbReference type="SAM" id="MobiDB-lite"/>
    </source>
</evidence>
<dbReference type="GO" id="GO:0003735">
    <property type="term" value="F:structural constituent of ribosome"/>
    <property type="evidence" value="ECO:0007669"/>
    <property type="project" value="InterPro"/>
</dbReference>
<name>A0A136JID5_9PEZI</name>
<dbReference type="AlphaFoldDB" id="A0A136JID5"/>
<dbReference type="InterPro" id="IPR014722">
    <property type="entry name" value="Rib_uL2_dom2"/>
</dbReference>
<dbReference type="GO" id="GO:0005840">
    <property type="term" value="C:ribosome"/>
    <property type="evidence" value="ECO:0007669"/>
    <property type="project" value="UniProtKB-KW"/>
</dbReference>
<comment type="similarity">
    <text evidence="1">Belongs to the universal ribosomal protein uL24 family.</text>
</comment>
<keyword evidence="3" id="KW-0687">Ribonucleoprotein</keyword>
<dbReference type="SUPFAM" id="SSF50104">
    <property type="entry name" value="Translation proteins SH3-like domain"/>
    <property type="match status" value="1"/>
</dbReference>
<dbReference type="InterPro" id="IPR041988">
    <property type="entry name" value="Ribosomal_uL24_KOW"/>
</dbReference>
<dbReference type="Proteomes" id="UP000070501">
    <property type="component" value="Unassembled WGS sequence"/>
</dbReference>
<organism evidence="5 6">
    <name type="scientific">Microdochium bolleyi</name>
    <dbReference type="NCBI Taxonomy" id="196109"/>
    <lineage>
        <taxon>Eukaryota</taxon>
        <taxon>Fungi</taxon>
        <taxon>Dikarya</taxon>
        <taxon>Ascomycota</taxon>
        <taxon>Pezizomycotina</taxon>
        <taxon>Sordariomycetes</taxon>
        <taxon>Xylariomycetidae</taxon>
        <taxon>Xylariales</taxon>
        <taxon>Microdochiaceae</taxon>
        <taxon>Microdochium</taxon>
    </lineage>
</organism>
<proteinExistence type="inferred from homology"/>
<evidence type="ECO:0000313" key="6">
    <source>
        <dbReference type="Proteomes" id="UP000070501"/>
    </source>
</evidence>
<dbReference type="CDD" id="cd06089">
    <property type="entry name" value="KOW_RPL26"/>
    <property type="match status" value="1"/>
</dbReference>
<dbReference type="STRING" id="196109.A0A136JID5"/>
<feature type="region of interest" description="Disordered" evidence="4">
    <location>
        <begin position="8"/>
        <end position="40"/>
    </location>
</feature>
<sequence>MQKILRRVATTERVAAKRSRKLKDTRERREAKAEKQNFGQQRQVIKKELDTAKAVVKEDWRLGPLARKLDIGENDRSYGSINEARYMTSGSRQMSLDQRNARCKWAGGVNRLNLHAGDRVVLLEGPDKGRIGKIGSIDLERATLMVDGLNKTNVRAPPYLRSAEAPANYTLELPMPISSVRLVHPVRDPATGVTKDVIINQIVATEFFRDRVTGKERWTRMVPGLNMSIPWPAKEVKEVKEHAGDTLRINVEQRTFIPTLLRPPMPETVLDELRGKYSRFRTRHEPEYIAAKEAEVQAVKDRAKLMDSIRTPLQELHRHERSEKKKKGKPRLTPEMLEEIGKVIAKNRERTLNAAAISSVEPAETGEAVSPPPAAAVVEPTPENTATPPPSS</sequence>
<dbReference type="PANTHER" id="PTHR12903">
    <property type="entry name" value="MITOCHONDRIAL RIBOSOMAL PROTEIN L24"/>
    <property type="match status" value="1"/>
</dbReference>
<evidence type="ECO:0000256" key="3">
    <source>
        <dbReference type="ARBA" id="ARBA00023274"/>
    </source>
</evidence>
<evidence type="ECO:0000313" key="5">
    <source>
        <dbReference type="EMBL" id="KXJ96913.1"/>
    </source>
</evidence>
<dbReference type="GO" id="GO:1990904">
    <property type="term" value="C:ribonucleoprotein complex"/>
    <property type="evidence" value="ECO:0007669"/>
    <property type="project" value="UniProtKB-KW"/>
</dbReference>
<dbReference type="GO" id="GO:0006412">
    <property type="term" value="P:translation"/>
    <property type="evidence" value="ECO:0007669"/>
    <property type="project" value="InterPro"/>
</dbReference>
<dbReference type="InterPro" id="IPR003256">
    <property type="entry name" value="Ribosomal_uL24"/>
</dbReference>
<dbReference type="InterPro" id="IPR008991">
    <property type="entry name" value="Translation_prot_SH3-like_sf"/>
</dbReference>
<evidence type="ECO:0000256" key="2">
    <source>
        <dbReference type="ARBA" id="ARBA00022980"/>
    </source>
</evidence>
<keyword evidence="2" id="KW-0689">Ribosomal protein</keyword>
<feature type="compositionally biased region" description="Low complexity" evidence="4">
    <location>
        <begin position="375"/>
        <end position="386"/>
    </location>
</feature>
<keyword evidence="6" id="KW-1185">Reference proteome</keyword>
<dbReference type="GO" id="GO:0003723">
    <property type="term" value="F:RNA binding"/>
    <property type="evidence" value="ECO:0007669"/>
    <property type="project" value="InterPro"/>
</dbReference>
<reference evidence="6" key="1">
    <citation type="submission" date="2016-02" db="EMBL/GenBank/DDBJ databases">
        <title>Draft genome sequence of Microdochium bolleyi, a fungal endophyte of beachgrass.</title>
        <authorList>
            <consortium name="DOE Joint Genome Institute"/>
            <person name="David A.S."/>
            <person name="May G."/>
            <person name="Haridas S."/>
            <person name="Lim J."/>
            <person name="Wang M."/>
            <person name="Labutti K."/>
            <person name="Lipzen A."/>
            <person name="Barry K."/>
            <person name="Grigoriev I.V."/>
        </authorList>
    </citation>
    <scope>NUCLEOTIDE SEQUENCE [LARGE SCALE GENOMIC DNA]</scope>
    <source>
        <strain evidence="6">J235TASD1</strain>
    </source>
</reference>
<feature type="region of interest" description="Disordered" evidence="4">
    <location>
        <begin position="355"/>
        <end position="392"/>
    </location>
</feature>